<feature type="transmembrane region" description="Helical" evidence="1">
    <location>
        <begin position="162"/>
        <end position="183"/>
    </location>
</feature>
<keyword evidence="1" id="KW-0472">Membrane</keyword>
<proteinExistence type="predicted"/>
<accession>A0ABY5GLI0</accession>
<dbReference type="RefSeq" id="WP_255391377.1">
    <property type="nucleotide sequence ID" value="NZ_CP101509.1"/>
</dbReference>
<dbReference type="EMBL" id="CP101509">
    <property type="protein sequence ID" value="UTV30036.1"/>
    <property type="molecule type" value="Genomic_DNA"/>
</dbReference>
<feature type="transmembrane region" description="Helical" evidence="1">
    <location>
        <begin position="107"/>
        <end position="124"/>
    </location>
</feature>
<feature type="transmembrane region" description="Helical" evidence="1">
    <location>
        <begin position="79"/>
        <end position="95"/>
    </location>
</feature>
<organism evidence="2 3">
    <name type="scientific">Photobacterium atrarenae</name>
    <dbReference type="NCBI Taxonomy" id="865757"/>
    <lineage>
        <taxon>Bacteria</taxon>
        <taxon>Pseudomonadati</taxon>
        <taxon>Pseudomonadota</taxon>
        <taxon>Gammaproteobacteria</taxon>
        <taxon>Vibrionales</taxon>
        <taxon>Vibrionaceae</taxon>
        <taxon>Photobacterium</taxon>
    </lineage>
</organism>
<keyword evidence="3" id="KW-1185">Reference proteome</keyword>
<feature type="transmembrane region" description="Helical" evidence="1">
    <location>
        <begin position="6"/>
        <end position="24"/>
    </location>
</feature>
<evidence type="ECO:0008006" key="4">
    <source>
        <dbReference type="Google" id="ProtNLM"/>
    </source>
</evidence>
<evidence type="ECO:0000313" key="2">
    <source>
        <dbReference type="EMBL" id="UTV30036.1"/>
    </source>
</evidence>
<keyword evidence="1" id="KW-0812">Transmembrane</keyword>
<evidence type="ECO:0000256" key="1">
    <source>
        <dbReference type="SAM" id="Phobius"/>
    </source>
</evidence>
<evidence type="ECO:0000313" key="3">
    <source>
        <dbReference type="Proteomes" id="UP001057998"/>
    </source>
</evidence>
<feature type="transmembrane region" description="Helical" evidence="1">
    <location>
        <begin position="44"/>
        <end position="67"/>
    </location>
</feature>
<dbReference type="Proteomes" id="UP001057998">
    <property type="component" value="Chromosome 2"/>
</dbReference>
<keyword evidence="1" id="KW-1133">Transmembrane helix</keyword>
<name>A0ABY5GLI0_9GAMM</name>
<gene>
    <name evidence="2" type="ORF">NNL38_23900</name>
</gene>
<protein>
    <recommendedName>
        <fullName evidence="4">DUF4153 domain-containing protein</fullName>
    </recommendedName>
</protein>
<feature type="transmembrane region" description="Helical" evidence="1">
    <location>
        <begin position="198"/>
        <end position="219"/>
    </location>
</feature>
<feature type="transmembrane region" description="Helical" evidence="1">
    <location>
        <begin position="130"/>
        <end position="150"/>
    </location>
</feature>
<reference evidence="2" key="1">
    <citation type="submission" date="2022-07" db="EMBL/GenBank/DDBJ databases">
        <title>Genome sequencing of Photobacterium atrarenae GJH2-4.</title>
        <authorList>
            <person name="Park S.-J."/>
        </authorList>
    </citation>
    <scope>NUCLEOTIDE SEQUENCE</scope>
    <source>
        <strain evidence="2">GJH2-4</strain>
    </source>
</reference>
<sequence length="441" mass="50896">MDVLNNRELATIFWMFVFVFWVYLKSKDNDIIQTSIKGFFSAVYNKSILIALGLMLIYVSLVSIMLAKIDVWDSGQFKNLFIWIVTVALVNFFNANKIKQDKNYFKNTLLANFKIVVLIQFLVNTYTFDFIVELIIIPVFTLIFMMIEFSKTNEKYHKIKVLLSRFIELSGAIIIVFAIYSLIDNPDEVISKKGFNNLVVPVVLSIAILLYMYLLTVYIRYEGVRNKVRVAIPNKALRLYALTISQLFFRGSISTAEWWADTLFTKDLTSISDVNDSIHLIRKMKRLQEKPPTIPSKNGWSPYLANTFLEEFNLNTKHYKNLYDNEWYAQSNYMTISALPKKSIGGNDVHYSISGTFHEVKKLTLSLIINRSSSEKSAVDEFLKIGKSLYLKSLHKPMPVEFEHALKNHEKFTIKSQGKAVNVQTESWGDSCSQLKLCIEV</sequence>